<reference evidence="1 2" key="1">
    <citation type="submission" date="2020-08" db="EMBL/GenBank/DDBJ databases">
        <title>Genomic Encyclopedia of Type Strains, Phase IV (KMG-IV): sequencing the most valuable type-strain genomes for metagenomic binning, comparative biology and taxonomic classification.</title>
        <authorList>
            <person name="Goeker M."/>
        </authorList>
    </citation>
    <scope>NUCLEOTIDE SEQUENCE [LARGE SCALE GENOMIC DNA]</scope>
    <source>
        <strain evidence="1 2">DSM 7051</strain>
    </source>
</reference>
<evidence type="ECO:0000313" key="1">
    <source>
        <dbReference type="EMBL" id="MBB6353671.1"/>
    </source>
</evidence>
<dbReference type="Proteomes" id="UP000536262">
    <property type="component" value="Unassembled WGS sequence"/>
</dbReference>
<dbReference type="AlphaFoldDB" id="A0A7X0KK48"/>
<keyword evidence="2" id="KW-1185">Reference proteome</keyword>
<comment type="caution">
    <text evidence="1">The sequence shown here is derived from an EMBL/GenBank/DDBJ whole genome shotgun (WGS) entry which is preliminary data.</text>
</comment>
<gene>
    <name evidence="1" type="ORF">GGR00_001439</name>
</gene>
<sequence length="69" mass="7732">MKIFSSLTTLLQGRHDNQGSDSERFLAWLRDPLSHPDIERMDARELGDLPLGRGFRRALPVPGEGACRA</sequence>
<name>A0A7X0KK48_9HYPH</name>
<accession>A0A7X0KK48</accession>
<dbReference type="EMBL" id="JACHOU010000002">
    <property type="protein sequence ID" value="MBB6353671.1"/>
    <property type="molecule type" value="Genomic_DNA"/>
</dbReference>
<dbReference type="RefSeq" id="WP_055978207.1">
    <property type="nucleotide sequence ID" value="NZ_BAABEG010000001.1"/>
</dbReference>
<organism evidence="1 2">
    <name type="scientific">Aminobacter aganoensis</name>
    <dbReference type="NCBI Taxonomy" id="83264"/>
    <lineage>
        <taxon>Bacteria</taxon>
        <taxon>Pseudomonadati</taxon>
        <taxon>Pseudomonadota</taxon>
        <taxon>Alphaproteobacteria</taxon>
        <taxon>Hyphomicrobiales</taxon>
        <taxon>Phyllobacteriaceae</taxon>
        <taxon>Aminobacter</taxon>
    </lineage>
</organism>
<evidence type="ECO:0000313" key="2">
    <source>
        <dbReference type="Proteomes" id="UP000536262"/>
    </source>
</evidence>
<proteinExistence type="predicted"/>
<protein>
    <submittedName>
        <fullName evidence="1">Uncharacterized protein</fullName>
    </submittedName>
</protein>